<proteinExistence type="predicted"/>
<organism evidence="1 2">
    <name type="scientific">Bacteroides eggerthii</name>
    <dbReference type="NCBI Taxonomy" id="28111"/>
    <lineage>
        <taxon>Bacteria</taxon>
        <taxon>Pseudomonadati</taxon>
        <taxon>Bacteroidota</taxon>
        <taxon>Bacteroidia</taxon>
        <taxon>Bacteroidales</taxon>
        <taxon>Bacteroidaceae</taxon>
        <taxon>Bacteroides</taxon>
    </lineage>
</organism>
<dbReference type="AlphaFoldDB" id="A0A380YMP8"/>
<sequence length="34" mass="3973">MFLLSVFGRKYRSLVQPLKLSTMSESDKRTKVLL</sequence>
<accession>A0A380YMP8</accession>
<reference evidence="1 2" key="1">
    <citation type="submission" date="2018-06" db="EMBL/GenBank/DDBJ databases">
        <authorList>
            <consortium name="Pathogen Informatics"/>
            <person name="Doyle S."/>
        </authorList>
    </citation>
    <scope>NUCLEOTIDE SEQUENCE [LARGE SCALE GENOMIC DNA]</scope>
    <source>
        <strain evidence="1 2">NCTC11155</strain>
    </source>
</reference>
<gene>
    <name evidence="1" type="ORF">NCTC11155_01784</name>
</gene>
<dbReference type="Proteomes" id="UP000254424">
    <property type="component" value="Unassembled WGS sequence"/>
</dbReference>
<name>A0A380YMP8_9BACE</name>
<evidence type="ECO:0000313" key="1">
    <source>
        <dbReference type="EMBL" id="SUV29793.1"/>
    </source>
</evidence>
<dbReference type="EMBL" id="UFSX01000001">
    <property type="protein sequence ID" value="SUV29793.1"/>
    <property type="molecule type" value="Genomic_DNA"/>
</dbReference>
<evidence type="ECO:0000313" key="2">
    <source>
        <dbReference type="Proteomes" id="UP000254424"/>
    </source>
</evidence>
<protein>
    <submittedName>
        <fullName evidence="1">Uncharacterized protein</fullName>
    </submittedName>
</protein>